<dbReference type="InterPro" id="IPR003827">
    <property type="entry name" value="tRNA_yW-synthesising"/>
</dbReference>
<name>A0A2D3V364_9PEZI</name>
<evidence type="ECO:0000313" key="11">
    <source>
        <dbReference type="EMBL" id="CZT21135.1"/>
    </source>
</evidence>
<comment type="similarity">
    <text evidence="1">Belongs to the TYW3 family.</text>
</comment>
<gene>
    <name evidence="11" type="ORF">RCC_06996</name>
</gene>
<evidence type="ECO:0000256" key="5">
    <source>
        <dbReference type="ARBA" id="ARBA00022691"/>
    </source>
</evidence>
<dbReference type="PANTHER" id="PTHR48418">
    <property type="entry name" value="TRNA WYBUTOSINE-SYNTHESIZING PROTEIN 3"/>
    <property type="match status" value="1"/>
</dbReference>
<dbReference type="SUPFAM" id="SSF111278">
    <property type="entry name" value="SSo0622-like"/>
    <property type="match status" value="1"/>
</dbReference>
<keyword evidence="4" id="KW-0808">Transferase</keyword>
<dbReference type="GeneID" id="35602120"/>
<dbReference type="STRING" id="112498.A0A2D3V364"/>
<dbReference type="AlphaFoldDB" id="A0A2D3V364"/>
<evidence type="ECO:0000259" key="10">
    <source>
        <dbReference type="Pfam" id="PF02676"/>
    </source>
</evidence>
<keyword evidence="12" id="KW-1185">Reference proteome</keyword>
<keyword evidence="6" id="KW-0819">tRNA processing</keyword>
<accession>A0A2D3V364</accession>
<dbReference type="InterPro" id="IPR036602">
    <property type="entry name" value="tRNA_yW-synthesising-like_sf"/>
</dbReference>
<dbReference type="Proteomes" id="UP000225277">
    <property type="component" value="Unassembled WGS sequence"/>
</dbReference>
<evidence type="ECO:0000256" key="2">
    <source>
        <dbReference type="ARBA" id="ARBA00012750"/>
    </source>
</evidence>
<evidence type="ECO:0000256" key="7">
    <source>
        <dbReference type="ARBA" id="ARBA00030554"/>
    </source>
</evidence>
<evidence type="ECO:0000256" key="3">
    <source>
        <dbReference type="ARBA" id="ARBA00022603"/>
    </source>
</evidence>
<evidence type="ECO:0000256" key="9">
    <source>
        <dbReference type="SAM" id="MobiDB-lite"/>
    </source>
</evidence>
<dbReference type="Gene3D" id="3.30.1960.10">
    <property type="entry name" value="tRNA wybutosine-synthesizing-like"/>
    <property type="match status" value="1"/>
</dbReference>
<reference evidence="11 12" key="1">
    <citation type="submission" date="2016-03" db="EMBL/GenBank/DDBJ databases">
        <authorList>
            <person name="Ploux O."/>
        </authorList>
    </citation>
    <scope>NUCLEOTIDE SEQUENCE [LARGE SCALE GENOMIC DNA]</scope>
    <source>
        <strain evidence="11 12">URUG2</strain>
    </source>
</reference>
<dbReference type="GO" id="GO:0008033">
    <property type="term" value="P:tRNA processing"/>
    <property type="evidence" value="ECO:0007669"/>
    <property type="project" value="UniProtKB-KW"/>
</dbReference>
<evidence type="ECO:0000256" key="6">
    <source>
        <dbReference type="ARBA" id="ARBA00022694"/>
    </source>
</evidence>
<evidence type="ECO:0000256" key="1">
    <source>
        <dbReference type="ARBA" id="ARBA00008569"/>
    </source>
</evidence>
<dbReference type="Pfam" id="PF02676">
    <property type="entry name" value="TYW3"/>
    <property type="match status" value="1"/>
</dbReference>
<evidence type="ECO:0000256" key="8">
    <source>
        <dbReference type="ARBA" id="ARBA00049202"/>
    </source>
</evidence>
<dbReference type="OrthoDB" id="263283at2759"/>
<keyword evidence="3" id="KW-0489">Methyltransferase</keyword>
<feature type="region of interest" description="Disordered" evidence="9">
    <location>
        <begin position="259"/>
        <end position="307"/>
    </location>
</feature>
<keyword evidence="5" id="KW-0949">S-adenosyl-L-methionine</keyword>
<feature type="domain" description="tRNA wybutosine-synthesizing protein" evidence="10">
    <location>
        <begin position="9"/>
        <end position="245"/>
    </location>
</feature>
<dbReference type="PANTHER" id="PTHR48418:SF1">
    <property type="entry name" value="TRNA WYBUTOSINE-SYNTHESIZING PROTEIN 3"/>
    <property type="match status" value="1"/>
</dbReference>
<dbReference type="EMBL" id="FJUY01000010">
    <property type="protein sequence ID" value="CZT21135.1"/>
    <property type="molecule type" value="Genomic_DNA"/>
</dbReference>
<comment type="catalytic activity">
    <reaction evidence="8">
        <text>4-demethyl-7-[(3S)-3-amino-3-carboxypropyl]wyosine(37) in tRNA(Phe) + S-adenosyl-L-methionine = 7-[(3S)-3-amino-3-carboxypropyl]wyosine(37) in tRNA(Phe) + S-adenosyl-L-homocysteine + H(+)</text>
        <dbReference type="Rhea" id="RHEA:36635"/>
        <dbReference type="Rhea" id="RHEA-COMP:10378"/>
        <dbReference type="Rhea" id="RHEA-COMP:10379"/>
        <dbReference type="ChEBI" id="CHEBI:15378"/>
        <dbReference type="ChEBI" id="CHEBI:57856"/>
        <dbReference type="ChEBI" id="CHEBI:59789"/>
        <dbReference type="ChEBI" id="CHEBI:73543"/>
        <dbReference type="ChEBI" id="CHEBI:73550"/>
        <dbReference type="EC" id="2.1.1.282"/>
    </reaction>
</comment>
<dbReference type="RefSeq" id="XP_023628024.1">
    <property type="nucleotide sequence ID" value="XM_023772256.1"/>
</dbReference>
<sequence>MPYNALFTERKRKILSQLDVPDQEYTDLSPKGSVDAGIREFVNEINLLEGYVTTSSCAGRVAVFLDGANKKSENAAAADDDDLPSSAAPSGGKGGGQWLYVSHDPVDVSSLQKDGELLALFGTKADEDVSVPPRDARPRFVHFRFEPMILHILTSSLQNGQHAHTAAMSAGFRESGIHSIAGNDPNPIVAVRTMGLAFSSIIAYATTNGEIRPMVSETYLRALVQIANERFVVNADRTERFRRALLGLDVKVKEGANGEWEPADVRRERKRAEGLRRKQEVESQRKAQDGIEAKSDHDGYDMPELPN</sequence>
<protein>
    <recommendedName>
        <fullName evidence="2">tRNA(Phe) 7-[(3-amino-3-carboxypropyl)-4-demethylwyosine(37)-N(4)]-methyltransferase</fullName>
        <ecNumber evidence="2">2.1.1.282</ecNumber>
    </recommendedName>
    <alternativeName>
        <fullName evidence="7">tRNA(Phe) 7-((3-amino-3-carboxypropyl)-4-demethylwyosine(37)-N(4))-methyltransferase</fullName>
    </alternativeName>
</protein>
<dbReference type="EC" id="2.1.1.282" evidence="2"/>
<proteinExistence type="inferred from homology"/>
<organism evidence="11 12">
    <name type="scientific">Ramularia collo-cygni</name>
    <dbReference type="NCBI Taxonomy" id="112498"/>
    <lineage>
        <taxon>Eukaryota</taxon>
        <taxon>Fungi</taxon>
        <taxon>Dikarya</taxon>
        <taxon>Ascomycota</taxon>
        <taxon>Pezizomycotina</taxon>
        <taxon>Dothideomycetes</taxon>
        <taxon>Dothideomycetidae</taxon>
        <taxon>Mycosphaerellales</taxon>
        <taxon>Mycosphaerellaceae</taxon>
        <taxon>Ramularia</taxon>
    </lineage>
</organism>
<dbReference type="GO" id="GO:0008168">
    <property type="term" value="F:methyltransferase activity"/>
    <property type="evidence" value="ECO:0007669"/>
    <property type="project" value="UniProtKB-KW"/>
</dbReference>
<dbReference type="GO" id="GO:0032259">
    <property type="term" value="P:methylation"/>
    <property type="evidence" value="ECO:0007669"/>
    <property type="project" value="UniProtKB-KW"/>
</dbReference>
<evidence type="ECO:0000256" key="4">
    <source>
        <dbReference type="ARBA" id="ARBA00022679"/>
    </source>
</evidence>
<feature type="compositionally biased region" description="Basic and acidic residues" evidence="9">
    <location>
        <begin position="263"/>
        <end position="300"/>
    </location>
</feature>
<evidence type="ECO:0000313" key="12">
    <source>
        <dbReference type="Proteomes" id="UP000225277"/>
    </source>
</evidence>